<keyword evidence="2" id="KW-1185">Reference proteome</keyword>
<organism evidence="1 2">
    <name type="scientific">Saccharopolyspora oryzae</name>
    <dbReference type="NCBI Taxonomy" id="2997343"/>
    <lineage>
        <taxon>Bacteria</taxon>
        <taxon>Bacillati</taxon>
        <taxon>Actinomycetota</taxon>
        <taxon>Actinomycetes</taxon>
        <taxon>Pseudonocardiales</taxon>
        <taxon>Pseudonocardiaceae</taxon>
        <taxon>Saccharopolyspora</taxon>
    </lineage>
</organism>
<accession>A0ABT4UVK7</accession>
<gene>
    <name evidence="1" type="ORF">OU415_06790</name>
</gene>
<protein>
    <recommendedName>
        <fullName evidence="3">ATP synthase subunit F</fullName>
    </recommendedName>
</protein>
<dbReference type="Gene3D" id="3.40.50.10580">
    <property type="entry name" value="ATPase, V1 complex, subunit F"/>
    <property type="match status" value="1"/>
</dbReference>
<evidence type="ECO:0000313" key="1">
    <source>
        <dbReference type="EMBL" id="MDA3625134.1"/>
    </source>
</evidence>
<dbReference type="InterPro" id="IPR036906">
    <property type="entry name" value="ATPase_V1_fsu_sf"/>
</dbReference>
<reference evidence="1 2" key="1">
    <citation type="submission" date="2022-11" db="EMBL/GenBank/DDBJ databases">
        <title>Draft genome sequence of Saccharopolyspora sp. WRP15-2 isolated from rhizosphere soils of wild rice in Thailand.</title>
        <authorList>
            <person name="Duangmal K."/>
            <person name="Kammanee S."/>
            <person name="Muangham S."/>
        </authorList>
    </citation>
    <scope>NUCLEOTIDE SEQUENCE [LARGE SCALE GENOMIC DNA]</scope>
    <source>
        <strain evidence="1 2">WRP15-2</strain>
    </source>
</reference>
<evidence type="ECO:0008006" key="3">
    <source>
        <dbReference type="Google" id="ProtNLM"/>
    </source>
</evidence>
<dbReference type="RefSeq" id="WP_270947714.1">
    <property type="nucleotide sequence ID" value="NZ_JAQGLA010000007.1"/>
</dbReference>
<name>A0ABT4UVK7_9PSEU</name>
<dbReference type="Proteomes" id="UP001210380">
    <property type="component" value="Unassembled WGS sequence"/>
</dbReference>
<dbReference type="SUPFAM" id="SSF159468">
    <property type="entry name" value="AtpF-like"/>
    <property type="match status" value="1"/>
</dbReference>
<evidence type="ECO:0000313" key="2">
    <source>
        <dbReference type="Proteomes" id="UP001210380"/>
    </source>
</evidence>
<dbReference type="EMBL" id="JAQGLA010000007">
    <property type="protein sequence ID" value="MDA3625134.1"/>
    <property type="molecule type" value="Genomic_DNA"/>
</dbReference>
<sequence length="76" mass="7877">MTAVGTVVAIGERLRVQGWCLAGVVVLAADDARAVQRSWEELDAGVAVVILTPTAAEALSERLDGRASPLVVVLPP</sequence>
<comment type="caution">
    <text evidence="1">The sequence shown here is derived from an EMBL/GenBank/DDBJ whole genome shotgun (WGS) entry which is preliminary data.</text>
</comment>
<proteinExistence type="predicted"/>